<accession>A0A2P5BJV7</accession>
<dbReference type="Proteomes" id="UP000237000">
    <property type="component" value="Unassembled WGS sequence"/>
</dbReference>
<dbReference type="InParanoid" id="A0A2P5BJV7"/>
<dbReference type="InterPro" id="IPR001611">
    <property type="entry name" value="Leu-rich_rpt"/>
</dbReference>
<dbReference type="PANTHER" id="PTHR47186:SF20">
    <property type="entry name" value="DISEASE RESISTANCE PROTEIN RPS5-LIKE"/>
    <property type="match status" value="1"/>
</dbReference>
<dbReference type="SUPFAM" id="SSF52058">
    <property type="entry name" value="L domain-like"/>
    <property type="match status" value="1"/>
</dbReference>
<keyword evidence="1" id="KW-0433">Leucine-rich repeat</keyword>
<evidence type="ECO:0000313" key="4">
    <source>
        <dbReference type="Proteomes" id="UP000237000"/>
    </source>
</evidence>
<dbReference type="InterPro" id="IPR003591">
    <property type="entry name" value="Leu-rich_rpt_typical-subtyp"/>
</dbReference>
<dbReference type="SMART" id="SM00369">
    <property type="entry name" value="LRR_TYP"/>
    <property type="match status" value="2"/>
</dbReference>
<dbReference type="OrthoDB" id="1704202at2759"/>
<name>A0A2P5BJV7_TREOI</name>
<comment type="caution">
    <text evidence="3">The sequence shown here is derived from an EMBL/GenBank/DDBJ whole genome shotgun (WGS) entry which is preliminary data.</text>
</comment>
<keyword evidence="4" id="KW-1185">Reference proteome</keyword>
<proteinExistence type="predicted"/>
<organism evidence="3 4">
    <name type="scientific">Trema orientale</name>
    <name type="common">Charcoal tree</name>
    <name type="synonym">Celtis orientalis</name>
    <dbReference type="NCBI Taxonomy" id="63057"/>
    <lineage>
        <taxon>Eukaryota</taxon>
        <taxon>Viridiplantae</taxon>
        <taxon>Streptophyta</taxon>
        <taxon>Embryophyta</taxon>
        <taxon>Tracheophyta</taxon>
        <taxon>Spermatophyta</taxon>
        <taxon>Magnoliopsida</taxon>
        <taxon>eudicotyledons</taxon>
        <taxon>Gunneridae</taxon>
        <taxon>Pentapetalae</taxon>
        <taxon>rosids</taxon>
        <taxon>fabids</taxon>
        <taxon>Rosales</taxon>
        <taxon>Cannabaceae</taxon>
        <taxon>Trema</taxon>
    </lineage>
</organism>
<dbReference type="PANTHER" id="PTHR47186">
    <property type="entry name" value="LEUCINE-RICH REPEAT-CONTAINING PROTEIN 57"/>
    <property type="match status" value="1"/>
</dbReference>
<dbReference type="AlphaFoldDB" id="A0A2P5BJV7"/>
<dbReference type="Gene3D" id="3.80.10.10">
    <property type="entry name" value="Ribonuclease Inhibitor"/>
    <property type="match status" value="1"/>
</dbReference>
<reference evidence="4" key="1">
    <citation type="submission" date="2016-06" db="EMBL/GenBank/DDBJ databases">
        <title>Parallel loss of symbiosis genes in relatives of nitrogen-fixing non-legume Parasponia.</title>
        <authorList>
            <person name="Van Velzen R."/>
            <person name="Holmer R."/>
            <person name="Bu F."/>
            <person name="Rutten L."/>
            <person name="Van Zeijl A."/>
            <person name="Liu W."/>
            <person name="Santuari L."/>
            <person name="Cao Q."/>
            <person name="Sharma T."/>
            <person name="Shen D."/>
            <person name="Roswanjaya Y."/>
            <person name="Wardhani T."/>
            <person name="Kalhor M.S."/>
            <person name="Jansen J."/>
            <person name="Van den Hoogen J."/>
            <person name="Gungor B."/>
            <person name="Hartog M."/>
            <person name="Hontelez J."/>
            <person name="Verver J."/>
            <person name="Yang W.-C."/>
            <person name="Schijlen E."/>
            <person name="Repin R."/>
            <person name="Schilthuizen M."/>
            <person name="Schranz E."/>
            <person name="Heidstra R."/>
            <person name="Miyata K."/>
            <person name="Fedorova E."/>
            <person name="Kohlen W."/>
            <person name="Bisseling T."/>
            <person name="Smit S."/>
            <person name="Geurts R."/>
        </authorList>
    </citation>
    <scope>NUCLEOTIDE SEQUENCE [LARGE SCALE GENOMIC DNA]</scope>
    <source>
        <strain evidence="4">cv. RG33-2</strain>
    </source>
</reference>
<evidence type="ECO:0000313" key="3">
    <source>
        <dbReference type="EMBL" id="PON49067.1"/>
    </source>
</evidence>
<gene>
    <name evidence="3" type="ORF">TorRG33x02_318680</name>
</gene>
<dbReference type="EMBL" id="JXTC01000508">
    <property type="protein sequence ID" value="PON49067.1"/>
    <property type="molecule type" value="Genomic_DNA"/>
</dbReference>
<dbReference type="STRING" id="63057.A0A2P5BJV7"/>
<evidence type="ECO:0000256" key="1">
    <source>
        <dbReference type="ARBA" id="ARBA00022614"/>
    </source>
</evidence>
<dbReference type="InterPro" id="IPR032675">
    <property type="entry name" value="LRR_dom_sf"/>
</dbReference>
<keyword evidence="2" id="KW-0677">Repeat</keyword>
<protein>
    <submittedName>
        <fullName evidence="3">Leucine-rich repeat, typical subtype</fullName>
    </submittedName>
</protein>
<sequence>MKRLRVLDLSYTRIKILPESVSNLENLTALLLKRSEESKYVPSLAKLKGLKKLDFFETGINKIPDGMEMLVKLRYLDFSLCRLDFIPDGVLRKLVNLQYLSLMFLSKTPRIK</sequence>
<dbReference type="Pfam" id="PF00560">
    <property type="entry name" value="LRR_1"/>
    <property type="match status" value="1"/>
</dbReference>
<feature type="non-terminal residue" evidence="3">
    <location>
        <position position="112"/>
    </location>
</feature>
<evidence type="ECO:0000256" key="2">
    <source>
        <dbReference type="ARBA" id="ARBA00022737"/>
    </source>
</evidence>